<evidence type="ECO:0000313" key="5">
    <source>
        <dbReference type="EMBL" id="SZX66586.1"/>
    </source>
</evidence>
<dbReference type="PANTHER" id="PTHR46193">
    <property type="entry name" value="6-PHOSPHOGLUCONATE PHOSPHATASE"/>
    <property type="match status" value="1"/>
</dbReference>
<dbReference type="Pfam" id="PF00702">
    <property type="entry name" value="Hydrolase"/>
    <property type="match status" value="1"/>
</dbReference>
<dbReference type="Gene3D" id="3.40.50.1000">
    <property type="entry name" value="HAD superfamily/HAD-like"/>
    <property type="match status" value="1"/>
</dbReference>
<sequence length="216" mass="22225">MDGVLCASEGLSREAAALVFKQLHQLEVAPEEFIPFGGQGEERFLGGVAAKYSVAGYQPEAAKQQFFANYLASIAGPNVQIVYPGAVELVRACRAAGLKTAVGSSAEQVKVDANLAAAGFAAADFDAVVAADDFDAIKPAPDIFLAAARMMGVAAADCVVVEDAPAGIQAAKAAGMRVIGVTTMLCAEELAQHSPDLTRGAITNITVTDIANWGTH</sequence>
<dbReference type="NCBIfam" id="TIGR01509">
    <property type="entry name" value="HAD-SF-IA-v3"/>
    <property type="match status" value="1"/>
</dbReference>
<evidence type="ECO:0000256" key="1">
    <source>
        <dbReference type="ARBA" id="ARBA00001946"/>
    </source>
</evidence>
<comment type="cofactor">
    <cofactor evidence="1">
        <name>Mg(2+)</name>
        <dbReference type="ChEBI" id="CHEBI:18420"/>
    </cofactor>
</comment>
<protein>
    <recommendedName>
        <fullName evidence="7">Riboflavin kinase</fullName>
    </recommendedName>
</protein>
<evidence type="ECO:0000256" key="4">
    <source>
        <dbReference type="ARBA" id="ARBA00023277"/>
    </source>
</evidence>
<evidence type="ECO:0000256" key="2">
    <source>
        <dbReference type="ARBA" id="ARBA00022723"/>
    </source>
</evidence>
<evidence type="ECO:0000313" key="6">
    <source>
        <dbReference type="Proteomes" id="UP000256970"/>
    </source>
</evidence>
<dbReference type="InterPro" id="IPR023214">
    <property type="entry name" value="HAD_sf"/>
</dbReference>
<dbReference type="InterPro" id="IPR051600">
    <property type="entry name" value="Beta-PGM-like"/>
</dbReference>
<dbReference type="SUPFAM" id="SSF56784">
    <property type="entry name" value="HAD-like"/>
    <property type="match status" value="1"/>
</dbReference>
<reference evidence="5 6" key="1">
    <citation type="submission" date="2016-10" db="EMBL/GenBank/DDBJ databases">
        <authorList>
            <person name="Cai Z."/>
        </authorList>
    </citation>
    <scope>NUCLEOTIDE SEQUENCE [LARGE SCALE GENOMIC DNA]</scope>
</reference>
<proteinExistence type="predicted"/>
<dbReference type="EMBL" id="FNXT01000716">
    <property type="protein sequence ID" value="SZX66586.1"/>
    <property type="molecule type" value="Genomic_DNA"/>
</dbReference>
<gene>
    <name evidence="5" type="ORF">BQ4739_LOCUS6986</name>
</gene>
<evidence type="ECO:0000256" key="3">
    <source>
        <dbReference type="ARBA" id="ARBA00022842"/>
    </source>
</evidence>
<keyword evidence="6" id="KW-1185">Reference proteome</keyword>
<dbReference type="Proteomes" id="UP000256970">
    <property type="component" value="Unassembled WGS sequence"/>
</dbReference>
<dbReference type="InterPro" id="IPR023198">
    <property type="entry name" value="PGP-like_dom2"/>
</dbReference>
<dbReference type="Gene3D" id="1.10.150.240">
    <property type="entry name" value="Putative phosphatase, domain 2"/>
    <property type="match status" value="1"/>
</dbReference>
<dbReference type="InterPro" id="IPR036412">
    <property type="entry name" value="HAD-like_sf"/>
</dbReference>
<name>A0A383VQA9_TETOB</name>
<organism evidence="5 6">
    <name type="scientific">Tetradesmus obliquus</name>
    <name type="common">Green alga</name>
    <name type="synonym">Acutodesmus obliquus</name>
    <dbReference type="NCBI Taxonomy" id="3088"/>
    <lineage>
        <taxon>Eukaryota</taxon>
        <taxon>Viridiplantae</taxon>
        <taxon>Chlorophyta</taxon>
        <taxon>core chlorophytes</taxon>
        <taxon>Chlorophyceae</taxon>
        <taxon>CS clade</taxon>
        <taxon>Sphaeropleales</taxon>
        <taxon>Scenedesmaceae</taxon>
        <taxon>Tetradesmus</taxon>
    </lineage>
</organism>
<keyword evidence="4" id="KW-0119">Carbohydrate metabolism</keyword>
<dbReference type="PRINTS" id="PR00413">
    <property type="entry name" value="HADHALOGNASE"/>
</dbReference>
<accession>A0A383VQA9</accession>
<dbReference type="STRING" id="3088.A0A383VQA9"/>
<keyword evidence="2" id="KW-0479">Metal-binding</keyword>
<evidence type="ECO:0008006" key="7">
    <source>
        <dbReference type="Google" id="ProtNLM"/>
    </source>
</evidence>
<dbReference type="CDD" id="cd07505">
    <property type="entry name" value="HAD_BPGM-like"/>
    <property type="match status" value="1"/>
</dbReference>
<dbReference type="AlphaFoldDB" id="A0A383VQA9"/>
<dbReference type="InterPro" id="IPR006439">
    <property type="entry name" value="HAD-SF_hydro_IA"/>
</dbReference>
<dbReference type="PANTHER" id="PTHR46193:SF18">
    <property type="entry name" value="HEXITOL PHOSPHATASE B"/>
    <property type="match status" value="1"/>
</dbReference>
<dbReference type="GO" id="GO:0046872">
    <property type="term" value="F:metal ion binding"/>
    <property type="evidence" value="ECO:0007669"/>
    <property type="project" value="UniProtKB-KW"/>
</dbReference>
<keyword evidence="3" id="KW-0460">Magnesium</keyword>
<dbReference type="GO" id="GO:0003824">
    <property type="term" value="F:catalytic activity"/>
    <property type="evidence" value="ECO:0007669"/>
    <property type="project" value="UniProtKB-ARBA"/>
</dbReference>